<dbReference type="Gene3D" id="3.80.10.10">
    <property type="entry name" value="Ribonuclease Inhibitor"/>
    <property type="match status" value="1"/>
</dbReference>
<accession>A0AAD5UVK4</accession>
<keyword evidence="3" id="KW-1185">Reference proteome</keyword>
<protein>
    <recommendedName>
        <fullName evidence="1">F-box domain-containing protein</fullName>
    </recommendedName>
</protein>
<evidence type="ECO:0000313" key="2">
    <source>
        <dbReference type="EMBL" id="KAJ3478987.1"/>
    </source>
</evidence>
<organism evidence="2 3">
    <name type="scientific">Meripilus lineatus</name>
    <dbReference type="NCBI Taxonomy" id="2056292"/>
    <lineage>
        <taxon>Eukaryota</taxon>
        <taxon>Fungi</taxon>
        <taxon>Dikarya</taxon>
        <taxon>Basidiomycota</taxon>
        <taxon>Agaricomycotina</taxon>
        <taxon>Agaricomycetes</taxon>
        <taxon>Polyporales</taxon>
        <taxon>Meripilaceae</taxon>
        <taxon>Meripilus</taxon>
    </lineage>
</organism>
<name>A0AAD5UVK4_9APHY</name>
<feature type="domain" description="F-box" evidence="1">
    <location>
        <begin position="72"/>
        <end position="115"/>
    </location>
</feature>
<dbReference type="AlphaFoldDB" id="A0AAD5UVK4"/>
<dbReference type="Proteomes" id="UP001212997">
    <property type="component" value="Unassembled WGS sequence"/>
</dbReference>
<dbReference type="InterPro" id="IPR032675">
    <property type="entry name" value="LRR_dom_sf"/>
</dbReference>
<reference evidence="2" key="1">
    <citation type="submission" date="2022-07" db="EMBL/GenBank/DDBJ databases">
        <title>Genome Sequence of Physisporinus lineatus.</title>
        <authorList>
            <person name="Buettner E."/>
        </authorList>
    </citation>
    <scope>NUCLEOTIDE SEQUENCE</scope>
    <source>
        <strain evidence="2">VT162</strain>
    </source>
</reference>
<comment type="caution">
    <text evidence="2">The sequence shown here is derived from an EMBL/GenBank/DDBJ whole genome shotgun (WGS) entry which is preliminary data.</text>
</comment>
<evidence type="ECO:0000313" key="3">
    <source>
        <dbReference type="Proteomes" id="UP001212997"/>
    </source>
</evidence>
<dbReference type="Pfam" id="PF12937">
    <property type="entry name" value="F-box-like"/>
    <property type="match status" value="1"/>
</dbReference>
<sequence length="452" mass="52120">MHPSSSPSELQKPIYHVSPQCSSPFVPFVPFLPPTPDMIVTRWTRRVLYRRRDTPKVLVIPVRAVEPFRKLHQLPFEILNYIISLLSDDPEDILSCTLVCRSVSNAARPFIFRDITLDCKAVLDDLVDAMRETTHLGGWIHRLCIDARENLRLQQDWVFLALETLRPHLTQLQTLEILGLYECPKFREEGFYQKLSSMSSLKNLRILDCGLPHPIIQSLACSFPHLSSLAIRRNRTSFYEYHQITELYRPRLTNICIYDEWGEIEAPLLEWATSSKQVHSLRSLNIDVARSRDVPRAQKFISDAGPRLERLILGRFITDGMHEIPVNLARCTALCHLGFLGSINHYVITIIGNLPSPEYLRTLTLGVSNNKVWKAYNGRYTLLDKHLCKPEYVNLEEVHFRCAIGFGDEVEWETKLSKAFPGLAERGLIRMDKDIDLPAKYDMSKDEETRHS</sequence>
<dbReference type="InterPro" id="IPR001810">
    <property type="entry name" value="F-box_dom"/>
</dbReference>
<evidence type="ECO:0000259" key="1">
    <source>
        <dbReference type="Pfam" id="PF12937"/>
    </source>
</evidence>
<proteinExistence type="predicted"/>
<dbReference type="EMBL" id="JANAWD010000470">
    <property type="protein sequence ID" value="KAJ3478987.1"/>
    <property type="molecule type" value="Genomic_DNA"/>
</dbReference>
<dbReference type="CDD" id="cd09917">
    <property type="entry name" value="F-box_SF"/>
    <property type="match status" value="1"/>
</dbReference>
<dbReference type="SUPFAM" id="SSF52047">
    <property type="entry name" value="RNI-like"/>
    <property type="match status" value="1"/>
</dbReference>
<dbReference type="InterPro" id="IPR036047">
    <property type="entry name" value="F-box-like_dom_sf"/>
</dbReference>
<gene>
    <name evidence="2" type="ORF">NLI96_g9375</name>
</gene>
<dbReference type="SUPFAM" id="SSF81383">
    <property type="entry name" value="F-box domain"/>
    <property type="match status" value="1"/>
</dbReference>